<feature type="region of interest" description="Disordered" evidence="1">
    <location>
        <begin position="1"/>
        <end position="23"/>
    </location>
</feature>
<gene>
    <name evidence="2" type="ORF">SAMN05421756_103346</name>
</gene>
<feature type="region of interest" description="Disordered" evidence="1">
    <location>
        <begin position="174"/>
        <end position="205"/>
    </location>
</feature>
<organism evidence="2 3">
    <name type="scientific">Microlunatus flavus</name>
    <dbReference type="NCBI Taxonomy" id="1036181"/>
    <lineage>
        <taxon>Bacteria</taxon>
        <taxon>Bacillati</taxon>
        <taxon>Actinomycetota</taxon>
        <taxon>Actinomycetes</taxon>
        <taxon>Propionibacteriales</taxon>
        <taxon>Propionibacteriaceae</taxon>
        <taxon>Microlunatus</taxon>
    </lineage>
</organism>
<sequence>MTPADAHGHLLPDPAGGQEAAVEPEVARRHHRLRAGLVGLLGATTPAGHEVSAACTWQQGPLLVPLDVTVHADLGPHGRLRAAPVLCVDLLDTVDVADTGPVEDAARRRRHTLGRLGVDHVWQLDVTRDRLEVYVRTDDEYRHAETVTDEDWIDYGIGLVHLDLVVLLAQGRSPAGGTGTPPVPTSPLEEDAEGAGAARPGAFAR</sequence>
<name>A0A1H9FRF6_9ACTN</name>
<protein>
    <recommendedName>
        <fullName evidence="4">Restriction endonuclease</fullName>
    </recommendedName>
</protein>
<feature type="compositionally biased region" description="Low complexity" evidence="1">
    <location>
        <begin position="194"/>
        <end position="205"/>
    </location>
</feature>
<feature type="compositionally biased region" description="Basic and acidic residues" evidence="1">
    <location>
        <begin position="1"/>
        <end position="10"/>
    </location>
</feature>
<dbReference type="EMBL" id="FOFA01000003">
    <property type="protein sequence ID" value="SEQ40093.1"/>
    <property type="molecule type" value="Genomic_DNA"/>
</dbReference>
<keyword evidence="3" id="KW-1185">Reference proteome</keyword>
<evidence type="ECO:0000256" key="1">
    <source>
        <dbReference type="SAM" id="MobiDB-lite"/>
    </source>
</evidence>
<reference evidence="3" key="1">
    <citation type="submission" date="2016-10" db="EMBL/GenBank/DDBJ databases">
        <authorList>
            <person name="Varghese N."/>
            <person name="Submissions S."/>
        </authorList>
    </citation>
    <scope>NUCLEOTIDE SEQUENCE [LARGE SCALE GENOMIC DNA]</scope>
    <source>
        <strain evidence="3">CGMCC 4.6856</strain>
    </source>
</reference>
<dbReference type="RefSeq" id="WP_091179143.1">
    <property type="nucleotide sequence ID" value="NZ_FOFA01000003.1"/>
</dbReference>
<dbReference type="Proteomes" id="UP000198504">
    <property type="component" value="Unassembled WGS sequence"/>
</dbReference>
<evidence type="ECO:0000313" key="2">
    <source>
        <dbReference type="EMBL" id="SEQ40093.1"/>
    </source>
</evidence>
<evidence type="ECO:0000313" key="3">
    <source>
        <dbReference type="Proteomes" id="UP000198504"/>
    </source>
</evidence>
<dbReference type="AlphaFoldDB" id="A0A1H9FRF6"/>
<dbReference type="STRING" id="1036181.SAMN05421756_103346"/>
<evidence type="ECO:0008006" key="4">
    <source>
        <dbReference type="Google" id="ProtNLM"/>
    </source>
</evidence>
<proteinExistence type="predicted"/>
<accession>A0A1H9FRF6</accession>